<dbReference type="PROSITE" id="PS51382">
    <property type="entry name" value="SPX"/>
    <property type="match status" value="1"/>
</dbReference>
<dbReference type="InterPro" id="IPR004331">
    <property type="entry name" value="SPX_dom"/>
</dbReference>
<feature type="transmembrane region" description="Helical" evidence="7">
    <location>
        <begin position="705"/>
        <end position="722"/>
    </location>
</feature>
<dbReference type="GO" id="GO:0006817">
    <property type="term" value="P:phosphate ion transport"/>
    <property type="evidence" value="ECO:0007669"/>
    <property type="project" value="TreeGrafter"/>
</dbReference>
<feature type="compositionally biased region" description="Acidic residues" evidence="6">
    <location>
        <begin position="199"/>
        <end position="229"/>
    </location>
</feature>
<keyword evidence="3 7" id="KW-0812">Transmembrane</keyword>
<organism evidence="9 10">
    <name type="scientific">Saccharomyces uvarum</name>
    <name type="common">Yeast</name>
    <name type="synonym">Saccharomyces bayanus var. uvarum</name>
    <dbReference type="NCBI Taxonomy" id="230603"/>
    <lineage>
        <taxon>Eukaryota</taxon>
        <taxon>Fungi</taxon>
        <taxon>Dikarya</taxon>
        <taxon>Ascomycota</taxon>
        <taxon>Saccharomycotina</taxon>
        <taxon>Saccharomycetes</taxon>
        <taxon>Saccharomycetales</taxon>
        <taxon>Saccharomycetaceae</taxon>
        <taxon>Saccharomyces</taxon>
    </lineage>
</organism>
<dbReference type="AlphaFoldDB" id="A0AA35NQB1"/>
<comment type="subcellular location">
    <subcellularLocation>
        <location evidence="1">Membrane</location>
        <topology evidence="1">Multi-pass membrane protein</topology>
    </subcellularLocation>
</comment>
<evidence type="ECO:0000313" key="9">
    <source>
        <dbReference type="EMBL" id="CAI4061455.1"/>
    </source>
</evidence>
<feature type="transmembrane region" description="Helical" evidence="7">
    <location>
        <begin position="424"/>
        <end position="440"/>
    </location>
</feature>
<evidence type="ECO:0000256" key="7">
    <source>
        <dbReference type="SAM" id="Phobius"/>
    </source>
</evidence>
<dbReference type="PANTHER" id="PTHR10283">
    <property type="entry name" value="SOLUTE CARRIER FAMILY 13 MEMBER"/>
    <property type="match status" value="1"/>
</dbReference>
<dbReference type="EMBL" id="OX365917">
    <property type="protein sequence ID" value="CAI4061455.1"/>
    <property type="molecule type" value="Genomic_DNA"/>
</dbReference>
<name>A0AA35NQB1_SACUV</name>
<reference evidence="9" key="1">
    <citation type="submission" date="2022-10" db="EMBL/GenBank/DDBJ databases">
        <authorList>
            <person name="Byrne P K."/>
        </authorList>
    </citation>
    <scope>NUCLEOTIDE SEQUENCE</scope>
    <source>
        <strain evidence="9">CBS7001</strain>
    </source>
</reference>
<protein>
    <recommendedName>
        <fullName evidence="8">SPX domain-containing protein</fullName>
    </recommendedName>
</protein>
<dbReference type="GO" id="GO:0005315">
    <property type="term" value="F:phosphate transmembrane transporter activity"/>
    <property type="evidence" value="ECO:0007669"/>
    <property type="project" value="TreeGrafter"/>
</dbReference>
<dbReference type="CDD" id="cd01115">
    <property type="entry name" value="SLC13_permease"/>
    <property type="match status" value="1"/>
</dbReference>
<evidence type="ECO:0000259" key="8">
    <source>
        <dbReference type="PROSITE" id="PS51382"/>
    </source>
</evidence>
<feature type="transmembrane region" description="Helical" evidence="7">
    <location>
        <begin position="549"/>
        <end position="573"/>
    </location>
</feature>
<dbReference type="GO" id="GO:0006797">
    <property type="term" value="P:polyphosphate metabolic process"/>
    <property type="evidence" value="ECO:0007669"/>
    <property type="project" value="TreeGrafter"/>
</dbReference>
<proteinExistence type="predicted"/>
<evidence type="ECO:0000256" key="2">
    <source>
        <dbReference type="ARBA" id="ARBA00022448"/>
    </source>
</evidence>
<feature type="transmembrane region" description="Helical" evidence="7">
    <location>
        <begin position="460"/>
        <end position="483"/>
    </location>
</feature>
<dbReference type="GO" id="GO:0005886">
    <property type="term" value="C:plasma membrane"/>
    <property type="evidence" value="ECO:0007669"/>
    <property type="project" value="TreeGrafter"/>
</dbReference>
<dbReference type="PANTHER" id="PTHR10283:SF110">
    <property type="entry name" value="INORGANIC PHOSPHATE TRANSPORTER PHO87-RELATED"/>
    <property type="match status" value="1"/>
</dbReference>
<feature type="transmembrane region" description="Helical" evidence="7">
    <location>
        <begin position="812"/>
        <end position="836"/>
    </location>
</feature>
<feature type="transmembrane region" description="Helical" evidence="7">
    <location>
        <begin position="676"/>
        <end position="693"/>
    </location>
</feature>
<dbReference type="CDD" id="cd14478">
    <property type="entry name" value="SPX_PHO87_PHO90_like"/>
    <property type="match status" value="1"/>
</dbReference>
<feature type="transmembrane region" description="Helical" evidence="7">
    <location>
        <begin position="593"/>
        <end position="612"/>
    </location>
</feature>
<feature type="region of interest" description="Disordered" evidence="6">
    <location>
        <begin position="190"/>
        <end position="229"/>
    </location>
</feature>
<sequence>MRFSHFLKYNAVPEWQSHYMDYSDLKNLIYTLQTDELQAGDNNDGMSAAGKSSNIAGRFKNKFSFKNGREDASSGMNKDAGIVEETIELRELPRAPRSAAKPSGPFRRMKEKIFDKRRSSSASSGSSTTNEPLELDTQDTFVSGLTAEKLKVDDFYKRAEAKFYEKFDALVKDLKKIGVIEYNVGEDTLFNDSTANGNADEELSPQDPDDDEEEEEDDDDDEFYDNQSDTEDNTALLHHSQYNIKSQKRSLLKKSIVNLYIDLCQLKSFIELNRIGFAKITKKSDKVLHLNTRVELIESKQFFKDTYAFRADTVATLNSKISELVTFYASITDQPHNIPHSKQELKSYLHDHIVWERSNTWKDMLGLLSQTDELTPKEKEYNAIKLVGRLDLEYYRWPLPKPINLKFTTINNFTIPKLFFTGKAYKIYFIVLVTGLLLGIKTFNDPAQHRCMALVECVAFLWASEAIPLHITAFLVPLLAVLFKVLKNSDGSIMSAASASSEILAAMWSSTIMILLAGFTLGEVLAQYNIAEVLASWLLAFAGCKPRNVLLMAMCVVFFLSMWISNVAAPVLTYSLLSPLLDTMDSDSQFAKALVLGVALGANIGGMASPISSPQNIISMAYLKPYGIGWGQFFAVALPSGILAMLLAWILLFTSFRMNKTKLEKFKPIRTKFTLKQYYIIAVTVATILLWCVESQIEGAFGSSGQIAIIPIVLFFGTGLLSTQDLNAFPWSIVILAMGGIALGKAVSSSGLLSTIARALQKKIENDGVFSILCIFGILMLVVGTFVSHTVSAIIIIPLVQEVGDKLDNPKAAPILVFGCALLSSCGMGLASSGFPNVTAISKVDRKGHRYLSVMTFLTRGVPASILAFLCVITLGYGIMASVLKGTATSG</sequence>
<gene>
    <name evidence="9" type="primary">SUVC06G2280</name>
    <name evidence="9" type="ORF">SUVC_06G2280</name>
</gene>
<accession>A0AA35NQB1</accession>
<keyword evidence="4 7" id="KW-1133">Transmembrane helix</keyword>
<feature type="transmembrane region" description="Helical" evidence="7">
    <location>
        <begin position="633"/>
        <end position="656"/>
    </location>
</feature>
<dbReference type="Proteomes" id="UP001162090">
    <property type="component" value="Chromosome 6"/>
</dbReference>
<keyword evidence="5 7" id="KW-0472">Membrane</keyword>
<dbReference type="InterPro" id="IPR004680">
    <property type="entry name" value="Cit_transptr-like_dom"/>
</dbReference>
<feature type="region of interest" description="Disordered" evidence="6">
    <location>
        <begin position="94"/>
        <end position="135"/>
    </location>
</feature>
<evidence type="ECO:0000256" key="4">
    <source>
        <dbReference type="ARBA" id="ARBA00022989"/>
    </source>
</evidence>
<feature type="transmembrane region" description="Helical" evidence="7">
    <location>
        <begin position="728"/>
        <end position="748"/>
    </location>
</feature>
<feature type="transmembrane region" description="Helical" evidence="7">
    <location>
        <begin position="503"/>
        <end position="519"/>
    </location>
</feature>
<evidence type="ECO:0000256" key="6">
    <source>
        <dbReference type="SAM" id="MobiDB-lite"/>
    </source>
</evidence>
<evidence type="ECO:0000256" key="1">
    <source>
        <dbReference type="ARBA" id="ARBA00004141"/>
    </source>
</evidence>
<evidence type="ECO:0000256" key="3">
    <source>
        <dbReference type="ARBA" id="ARBA00022692"/>
    </source>
</evidence>
<feature type="transmembrane region" description="Helical" evidence="7">
    <location>
        <begin position="769"/>
        <end position="800"/>
    </location>
</feature>
<evidence type="ECO:0000256" key="5">
    <source>
        <dbReference type="ARBA" id="ARBA00023136"/>
    </source>
</evidence>
<dbReference type="Pfam" id="PF03105">
    <property type="entry name" value="SPX"/>
    <property type="match status" value="1"/>
</dbReference>
<keyword evidence="2" id="KW-0813">Transport</keyword>
<evidence type="ECO:0000313" key="10">
    <source>
        <dbReference type="Proteomes" id="UP001162090"/>
    </source>
</evidence>
<dbReference type="Pfam" id="PF03600">
    <property type="entry name" value="CitMHS"/>
    <property type="match status" value="1"/>
</dbReference>
<feature type="transmembrane region" description="Helical" evidence="7">
    <location>
        <begin position="857"/>
        <end position="880"/>
    </location>
</feature>
<feature type="domain" description="SPX" evidence="8">
    <location>
        <begin position="1"/>
        <end position="298"/>
    </location>
</feature>